<dbReference type="SUPFAM" id="SSF52540">
    <property type="entry name" value="P-loop containing nucleoside triphosphate hydrolases"/>
    <property type="match status" value="1"/>
</dbReference>
<evidence type="ECO:0000259" key="2">
    <source>
        <dbReference type="Pfam" id="PF26449"/>
    </source>
</evidence>
<evidence type="ECO:0000256" key="1">
    <source>
        <dbReference type="SAM" id="MobiDB-lite"/>
    </source>
</evidence>
<feature type="region of interest" description="Disordered" evidence="1">
    <location>
        <begin position="249"/>
        <end position="272"/>
    </location>
</feature>
<accession>A0A217EQP3</accession>
<dbReference type="InterPro" id="IPR027417">
    <property type="entry name" value="P-loop_NTPase"/>
</dbReference>
<evidence type="ECO:0000313" key="4">
    <source>
        <dbReference type="Proteomes" id="UP000224660"/>
    </source>
</evidence>
<reference evidence="3 4" key="1">
    <citation type="journal article" date="2017" name="Viruses">
        <title>Characterization of Bacillus subtilis Viruses vB_BsuM-Goe2 and vB_BsuM-Goe3.</title>
        <authorList>
            <person name="Willms I.M."/>
            <person name="Hoppert M."/>
            <person name="Hertel R."/>
        </authorList>
    </citation>
    <scope>NUCLEOTIDE SEQUENCE [LARGE SCALE GENOMIC DNA]</scope>
</reference>
<name>A0A217EQP3_9CAUD</name>
<dbReference type="CDD" id="cd00009">
    <property type="entry name" value="AAA"/>
    <property type="match status" value="1"/>
</dbReference>
<dbReference type="EMBL" id="KY368639">
    <property type="protein sequence ID" value="APZ82364.1"/>
    <property type="molecule type" value="Genomic_DNA"/>
</dbReference>
<dbReference type="Pfam" id="PF26449">
    <property type="entry name" value="DUF8128"/>
    <property type="match status" value="1"/>
</dbReference>
<dbReference type="Gene3D" id="3.40.50.300">
    <property type="entry name" value="P-loop containing nucleotide triphosphate hydrolases"/>
    <property type="match status" value="1"/>
</dbReference>
<protein>
    <recommendedName>
        <fullName evidence="2">DUF8128 domain-containing protein</fullName>
    </recommendedName>
</protein>
<dbReference type="InterPro" id="IPR058441">
    <property type="entry name" value="DUF8128"/>
</dbReference>
<feature type="domain" description="DUF8128" evidence="2">
    <location>
        <begin position="79"/>
        <end position="361"/>
    </location>
</feature>
<evidence type="ECO:0000313" key="3">
    <source>
        <dbReference type="EMBL" id="APZ82364.1"/>
    </source>
</evidence>
<organism evidence="3 4">
    <name type="scientific">Bacillus phage vB_BsuM-Goe2</name>
    <dbReference type="NCBI Taxonomy" id="1933062"/>
    <lineage>
        <taxon>Viruses</taxon>
        <taxon>Duplodnaviria</taxon>
        <taxon>Heunggongvirae</taxon>
        <taxon>Uroviricota</taxon>
        <taxon>Caudoviricetes</taxon>
        <taxon>Herelleviridae</taxon>
        <taxon>Spounavirinae</taxon>
        <taxon>Okubovirus</taxon>
        <taxon>Okubovirus camphawk</taxon>
    </lineage>
</organism>
<dbReference type="Proteomes" id="UP000224660">
    <property type="component" value="Segment"/>
</dbReference>
<gene>
    <name evidence="3" type="ORF">Goe2_c12800</name>
</gene>
<feature type="compositionally biased region" description="Polar residues" evidence="1">
    <location>
        <begin position="254"/>
        <end position="264"/>
    </location>
</feature>
<sequence>MTVERINFVNQATKEISRVIELEKVKYCLLEVIPSRMTSNREVKWLISEFSRLYKPLSQRISLSGYKVTIQPELDVWWEVFLYKESIRFCIIVPDKDNIKNSIKRQIMKTWKQSSVKEMDIDYLPEFDAEDAEVTNLTLKYNSVLSLNTTSTHYSPLDSLLNAKHYLKDDDLALLQIGMRPVSNEWNKQSRENYESIKKGASVPRKKGKPLSKGEVLQKLLYAIGVVTEEVVNFVGDFLIPGWKNDDTMKESKGTNGELDTTNRSTREKTKSDGFKTEIRVLSVSKDDHRRKSISRAMASGFDPLEGDNKLEDKVVAPKHTEKAVKMIRDRKMKVKINGDILCSLELSKIINVPDQKAQIEHYNELSLVQHRGESEVPKEIFVDDGGIPFAKYEDTDGVEKTVYFTAKNNNLLCMPRVIIGEPGTGKTTFAQNFALEAFNKGYGVFAVDAADGKMVQRILDRVKPELRHKVKIIDFLNTENPVGLGWNEIFRGGNTDVVEDLIVDELLSYIELVSGTPLNMRSRQWVENAIKVVYTSADAVLQDVENMLNNADYREKAIQGIEDPELRNDWEYYHNSMKPEERRTIYDEAFRRLSPVMRKKALKNFILQRPKKDEEGNYLVDFRKWMDEGYLVLVKANESLGETLQTALVSFAISKFNLAMISREDVVEEDERRPCFALWDEPDHYIKGSEKWRNMLTRFRKYRCGLNLLFHGWQQLKEADRDLPKIVRKSGPHYVIFQTDEDNLMELKPVIEPEFKIQDIAKGMPQHHAVIRLKMYGKDGDVVPAFMAKSLGRTEDLFDYHNNNDLYEQCALELGRPKTEVMEEIYKNKAGAEFEQVDFSVPVSPEGEGEISKEVEEELLSDYQATKLIEHEMNKFFDRQISRGEELDYDLLLHHEELMEGDFDE</sequence>
<proteinExistence type="predicted"/>